<name>A0ABR2SND6_9ROSI</name>
<sequence length="362" mass="41135">MLYPCDNGNKKVTAFPPRDIVYKQDNQVFGLRDKPITKQDALSKSEGPPRYLPGQDPLSLPRHPDPPAPASGAIVLPIPQNNQQQPVRTVRDYLAEDLEGLNPAVTIPEFETEHLELKPVMFNMLNTLGQFGGSPAENARQHLKSFLEINNSFKIHGVSNDVLKLKLFPYSLRDKAKAWLNNLPPGSLQSWTKLCRSFLGRFSYNNMTNNLRNQITSFRQEDDEAMHEAWERYRDLFRRCPMHGLPEWTQVSIFYNSVNPPMRMMLDASANGTLLDKPPREGLEILEKLAQNDYQHPTSRRGNMRRGTTQLDSSDTILAQISTLTNMVNNMQRQPNTQEVKAIDAFCELCGNNHDSSECGQI</sequence>
<dbReference type="Pfam" id="PF03732">
    <property type="entry name" value="Retrotrans_gag"/>
    <property type="match status" value="1"/>
</dbReference>
<gene>
    <name evidence="3" type="ORF">V6N11_039589</name>
</gene>
<reference evidence="3 4" key="1">
    <citation type="journal article" date="2024" name="G3 (Bethesda)">
        <title>Genome assembly of Hibiscus sabdariffa L. provides insights into metabolisms of medicinal natural products.</title>
        <authorList>
            <person name="Kim T."/>
        </authorList>
    </citation>
    <scope>NUCLEOTIDE SEQUENCE [LARGE SCALE GENOMIC DNA]</scope>
    <source>
        <strain evidence="3">TK-2024</strain>
        <tissue evidence="3">Old leaves</tissue>
    </source>
</reference>
<comment type="caution">
    <text evidence="3">The sequence shown here is derived from an EMBL/GenBank/DDBJ whole genome shotgun (WGS) entry which is preliminary data.</text>
</comment>
<feature type="domain" description="Retrotransposon gag" evidence="2">
    <location>
        <begin position="166"/>
        <end position="259"/>
    </location>
</feature>
<feature type="compositionally biased region" description="Basic and acidic residues" evidence="1">
    <location>
        <begin position="32"/>
        <end position="43"/>
    </location>
</feature>
<feature type="region of interest" description="Disordered" evidence="1">
    <location>
        <begin position="32"/>
        <end position="70"/>
    </location>
</feature>
<evidence type="ECO:0000313" key="3">
    <source>
        <dbReference type="EMBL" id="KAK9026755.1"/>
    </source>
</evidence>
<proteinExistence type="predicted"/>
<accession>A0ABR2SND6</accession>
<dbReference type="InterPro" id="IPR005162">
    <property type="entry name" value="Retrotrans_gag_dom"/>
</dbReference>
<keyword evidence="4" id="KW-1185">Reference proteome</keyword>
<protein>
    <recommendedName>
        <fullName evidence="2">Retrotransposon gag domain-containing protein</fullName>
    </recommendedName>
</protein>
<organism evidence="3 4">
    <name type="scientific">Hibiscus sabdariffa</name>
    <name type="common">roselle</name>
    <dbReference type="NCBI Taxonomy" id="183260"/>
    <lineage>
        <taxon>Eukaryota</taxon>
        <taxon>Viridiplantae</taxon>
        <taxon>Streptophyta</taxon>
        <taxon>Embryophyta</taxon>
        <taxon>Tracheophyta</taxon>
        <taxon>Spermatophyta</taxon>
        <taxon>Magnoliopsida</taxon>
        <taxon>eudicotyledons</taxon>
        <taxon>Gunneridae</taxon>
        <taxon>Pentapetalae</taxon>
        <taxon>rosids</taxon>
        <taxon>malvids</taxon>
        <taxon>Malvales</taxon>
        <taxon>Malvaceae</taxon>
        <taxon>Malvoideae</taxon>
        <taxon>Hibiscus</taxon>
    </lineage>
</organism>
<dbReference type="Proteomes" id="UP001396334">
    <property type="component" value="Unassembled WGS sequence"/>
</dbReference>
<evidence type="ECO:0000313" key="4">
    <source>
        <dbReference type="Proteomes" id="UP001396334"/>
    </source>
</evidence>
<dbReference type="PANTHER" id="PTHR33223">
    <property type="entry name" value="CCHC-TYPE DOMAIN-CONTAINING PROTEIN"/>
    <property type="match status" value="1"/>
</dbReference>
<evidence type="ECO:0000259" key="2">
    <source>
        <dbReference type="Pfam" id="PF03732"/>
    </source>
</evidence>
<evidence type="ECO:0000256" key="1">
    <source>
        <dbReference type="SAM" id="MobiDB-lite"/>
    </source>
</evidence>
<dbReference type="EMBL" id="JBBPBN010000013">
    <property type="protein sequence ID" value="KAK9026755.1"/>
    <property type="molecule type" value="Genomic_DNA"/>
</dbReference>
<dbReference type="PANTHER" id="PTHR33223:SF11">
    <property type="entry name" value="ELEMENT PROTEIN, PUTATIVE-RELATED"/>
    <property type="match status" value="1"/>
</dbReference>